<evidence type="ECO:0000256" key="1">
    <source>
        <dbReference type="ARBA" id="ARBA00022723"/>
    </source>
</evidence>
<gene>
    <name evidence="9" type="ORF">SLS56_002151</name>
</gene>
<name>A0ABR3T591_9PEZI</name>
<evidence type="ECO:0000256" key="4">
    <source>
        <dbReference type="ARBA" id="ARBA00023163"/>
    </source>
</evidence>
<evidence type="ECO:0000256" key="2">
    <source>
        <dbReference type="ARBA" id="ARBA00023015"/>
    </source>
</evidence>
<keyword evidence="7" id="KW-0812">Transmembrane</keyword>
<feature type="transmembrane region" description="Helical" evidence="7">
    <location>
        <begin position="264"/>
        <end position="288"/>
    </location>
</feature>
<evidence type="ECO:0000256" key="3">
    <source>
        <dbReference type="ARBA" id="ARBA00023125"/>
    </source>
</evidence>
<dbReference type="Proteomes" id="UP001521116">
    <property type="component" value="Unassembled WGS sequence"/>
</dbReference>
<reference evidence="9 10" key="1">
    <citation type="submission" date="2024-02" db="EMBL/GenBank/DDBJ databases">
        <title>De novo assembly and annotation of 12 fungi associated with fruit tree decline syndrome in Ontario, Canada.</title>
        <authorList>
            <person name="Sulman M."/>
            <person name="Ellouze W."/>
            <person name="Ilyukhin E."/>
        </authorList>
    </citation>
    <scope>NUCLEOTIDE SEQUENCE [LARGE SCALE GENOMIC DNA]</scope>
    <source>
        <strain evidence="9 10">M1-105</strain>
    </source>
</reference>
<keyword evidence="3" id="KW-0238">DNA-binding</keyword>
<keyword evidence="4" id="KW-0804">Transcription</keyword>
<dbReference type="InterPro" id="IPR013700">
    <property type="entry name" value="AflR"/>
</dbReference>
<feature type="transmembrane region" description="Helical" evidence="7">
    <location>
        <begin position="120"/>
        <end position="139"/>
    </location>
</feature>
<organism evidence="9 10">
    <name type="scientific">Neofusicoccum ribis</name>
    <dbReference type="NCBI Taxonomy" id="45134"/>
    <lineage>
        <taxon>Eukaryota</taxon>
        <taxon>Fungi</taxon>
        <taxon>Dikarya</taxon>
        <taxon>Ascomycota</taxon>
        <taxon>Pezizomycotina</taxon>
        <taxon>Dothideomycetes</taxon>
        <taxon>Dothideomycetes incertae sedis</taxon>
        <taxon>Botryosphaeriales</taxon>
        <taxon>Botryosphaeriaceae</taxon>
        <taxon>Neofusicoccum</taxon>
    </lineage>
</organism>
<evidence type="ECO:0000313" key="9">
    <source>
        <dbReference type="EMBL" id="KAL1634749.1"/>
    </source>
</evidence>
<evidence type="ECO:0000256" key="6">
    <source>
        <dbReference type="SAM" id="MobiDB-lite"/>
    </source>
</evidence>
<keyword evidence="5" id="KW-0539">Nucleus</keyword>
<sequence length="590" mass="62762">MATIKIAAVLLAGFYGVLARVGYHCLWQVPLRNGAGPAIVHSRASGRLPDGTLLLRSYTGIPRIDRRLEPAVVFYHGLLDRQNPAHRLLLVEVHTGMQATALCMLAIARRSSAPFALFEPAFWGIVNQAYGAAVVYPLYMLLHAHDALAFSPLPHVSRALVVVAAVGAVAPAAFIFPAYVGCSPALTHRAIALYRFSPPALVLLLAALEQTPLLSQSVASPALPLLVAAAAAALGHVYALLGASTRTKMLRRVFWPDGPRKGSIADAAHLFLQYDVFVMAAAFVPYAYLLLDPLRSDPNFVVSGSLALAALLVRTPRSRARTSKPRARRKAGNTRAPKPQAPDRFDFLPADARIDMWAEHGESKDALSGTTSPDFAFEAMAFDTATPGLDFTSITADFFSNDITLSSSMVDSTPFQTPSTESDKSSAALDACTCLGSMADVLGTMQAVAGEGSGLDNVLQCNRDAVSALNRVLACERVHGTAVASLASFVTQRVICLYGVALELCCAIGSHSNALDPEIRLGLYAIGGADGPPIKRQVVLLEIRKLEPLLDRLALASTGEAEDSHAVCALMHGSLRLEVDGLIQRASVVQ</sequence>
<feature type="region of interest" description="Disordered" evidence="6">
    <location>
        <begin position="319"/>
        <end position="342"/>
    </location>
</feature>
<keyword evidence="1" id="KW-0479">Metal-binding</keyword>
<feature type="domain" description="Aflatoxin regulatory protein" evidence="8">
    <location>
        <begin position="449"/>
        <end position="509"/>
    </location>
</feature>
<feature type="transmembrane region" description="Helical" evidence="7">
    <location>
        <begin position="159"/>
        <end position="180"/>
    </location>
</feature>
<evidence type="ECO:0000313" key="10">
    <source>
        <dbReference type="Proteomes" id="UP001521116"/>
    </source>
</evidence>
<evidence type="ECO:0000256" key="5">
    <source>
        <dbReference type="ARBA" id="ARBA00023242"/>
    </source>
</evidence>
<accession>A0ABR3T591</accession>
<feature type="compositionally biased region" description="Basic residues" evidence="6">
    <location>
        <begin position="319"/>
        <end position="332"/>
    </location>
</feature>
<evidence type="ECO:0000259" key="8">
    <source>
        <dbReference type="Pfam" id="PF08493"/>
    </source>
</evidence>
<proteinExistence type="predicted"/>
<dbReference type="EMBL" id="JAJVDC020000014">
    <property type="protein sequence ID" value="KAL1634749.1"/>
    <property type="molecule type" value="Genomic_DNA"/>
</dbReference>
<protein>
    <recommendedName>
        <fullName evidence="8">Aflatoxin regulatory protein domain-containing protein</fullName>
    </recommendedName>
</protein>
<keyword evidence="7" id="KW-0472">Membrane</keyword>
<keyword evidence="7" id="KW-1133">Transmembrane helix</keyword>
<feature type="transmembrane region" description="Helical" evidence="7">
    <location>
        <begin position="192"/>
        <end position="210"/>
    </location>
</feature>
<feature type="transmembrane region" description="Helical" evidence="7">
    <location>
        <begin position="222"/>
        <end position="243"/>
    </location>
</feature>
<comment type="caution">
    <text evidence="9">The sequence shown here is derived from an EMBL/GenBank/DDBJ whole genome shotgun (WGS) entry which is preliminary data.</text>
</comment>
<dbReference type="Pfam" id="PF08493">
    <property type="entry name" value="AflR"/>
    <property type="match status" value="1"/>
</dbReference>
<evidence type="ECO:0000256" key="7">
    <source>
        <dbReference type="SAM" id="Phobius"/>
    </source>
</evidence>
<keyword evidence="10" id="KW-1185">Reference proteome</keyword>
<keyword evidence="2" id="KW-0805">Transcription regulation</keyword>